<evidence type="ECO:0000259" key="4">
    <source>
        <dbReference type="Pfam" id="PF00561"/>
    </source>
</evidence>
<dbReference type="InterPro" id="IPR000073">
    <property type="entry name" value="AB_hydrolase_1"/>
</dbReference>
<dbReference type="AlphaFoldDB" id="A0AAJ0HDS7"/>
<reference evidence="5" key="2">
    <citation type="submission" date="2023-06" db="EMBL/GenBank/DDBJ databases">
        <authorList>
            <consortium name="Lawrence Berkeley National Laboratory"/>
            <person name="Haridas S."/>
            <person name="Hensen N."/>
            <person name="Bonometti L."/>
            <person name="Westerberg I."/>
            <person name="Brannstrom I.O."/>
            <person name="Guillou S."/>
            <person name="Cros-Aarteil S."/>
            <person name="Calhoun S."/>
            <person name="Kuo A."/>
            <person name="Mondo S."/>
            <person name="Pangilinan J."/>
            <person name="Riley R."/>
            <person name="Labutti K."/>
            <person name="Andreopoulos B."/>
            <person name="Lipzen A."/>
            <person name="Chen C."/>
            <person name="Yanf M."/>
            <person name="Daum C."/>
            <person name="Ng V."/>
            <person name="Clum A."/>
            <person name="Steindorff A."/>
            <person name="Ohm R."/>
            <person name="Martin F."/>
            <person name="Silar P."/>
            <person name="Natvig D."/>
            <person name="Lalanne C."/>
            <person name="Gautier V."/>
            <person name="Ament-Velasquez S.L."/>
            <person name="Kruys A."/>
            <person name="Hutchinson M.I."/>
            <person name="Powell A.J."/>
            <person name="Barry K."/>
            <person name="Miller A.N."/>
            <person name="Grigoriev I.V."/>
            <person name="Debuchy R."/>
            <person name="Gladieux P."/>
            <person name="Thoren M.H."/>
            <person name="Johannesson H."/>
        </authorList>
    </citation>
    <scope>NUCLEOTIDE SEQUENCE</scope>
    <source>
        <strain evidence="5">CBS 955.72</strain>
    </source>
</reference>
<organism evidence="5 6">
    <name type="scientific">Lasiosphaeria hispida</name>
    <dbReference type="NCBI Taxonomy" id="260671"/>
    <lineage>
        <taxon>Eukaryota</taxon>
        <taxon>Fungi</taxon>
        <taxon>Dikarya</taxon>
        <taxon>Ascomycota</taxon>
        <taxon>Pezizomycotina</taxon>
        <taxon>Sordariomycetes</taxon>
        <taxon>Sordariomycetidae</taxon>
        <taxon>Sordariales</taxon>
        <taxon>Lasiosphaeriaceae</taxon>
        <taxon>Lasiosphaeria</taxon>
    </lineage>
</organism>
<accession>A0AAJ0HDS7</accession>
<dbReference type="GO" id="GO:0016787">
    <property type="term" value="F:hydrolase activity"/>
    <property type="evidence" value="ECO:0007669"/>
    <property type="project" value="UniProtKB-KW"/>
</dbReference>
<gene>
    <name evidence="5" type="ORF">B0T25DRAFT_232492</name>
</gene>
<evidence type="ECO:0000313" key="6">
    <source>
        <dbReference type="Proteomes" id="UP001275084"/>
    </source>
</evidence>
<dbReference type="InterPro" id="IPR029058">
    <property type="entry name" value="AB_hydrolase_fold"/>
</dbReference>
<name>A0AAJ0HDS7_9PEZI</name>
<evidence type="ECO:0000256" key="1">
    <source>
        <dbReference type="ARBA" id="ARBA00010088"/>
    </source>
</evidence>
<comment type="similarity">
    <text evidence="1">Belongs to the peptidase S33 family.</text>
</comment>
<sequence length="593" mass="66392">MESEKEALISDQPPIDRHRRSDGAPNPAFRFVVNTFFATLLVLGFQLGMRSVVWRVSNDVSSHCPHRLTYPGEKISWTPCGAIDDHELECATIDVPMDHFNKSNNARGKAFSIPLTRLRGKNATQNLLLNPGGPGGSGTEFISRRGAQLSAIVGENFHLLGFDPRGINKSRPLASCYPDFETRRRLSPVRSKKLVEDSGELFAWTANLVQACADNMGEHGAYINTPQTAADMNDILDAVGQDDMYYWGFSYGTLLGQTYATMFSDRTKRVIIDGVASQFDWYEETLDNEAIQDTDSVFEGFVDECIKAGPEKCALASLAKTKEALSEKLVSEIENLRDNPISVYINSTVYGIVDYWKVWHQVVFISLYRPAQWYATAEKLDSLLRGNATDIFLQIYAQENPFDTEEDAERFVTLNDGKSGPAPWPQDRGEAVSMMQSFFNQSLFADVYYPFYVSKRAWTAVPRTHGYVPRRGVKTAHPLLILSTTYDPVCPLISARGANAAFEGSRLVELKGYGHCSLAVPSLCITHYVRDFLLEGKLPDENARCDADGSPYFAKPDEGDKVTALAQFSDPEDRKIHLAQVKLAREVQFRWKF</sequence>
<feature type="region of interest" description="Disordered" evidence="3">
    <location>
        <begin position="1"/>
        <end position="21"/>
    </location>
</feature>
<keyword evidence="6" id="KW-1185">Reference proteome</keyword>
<comment type="caution">
    <text evidence="5">The sequence shown here is derived from an EMBL/GenBank/DDBJ whole genome shotgun (WGS) entry which is preliminary data.</text>
</comment>
<dbReference type="PANTHER" id="PTHR43248:SF25">
    <property type="entry name" value="AB HYDROLASE-1 DOMAIN-CONTAINING PROTEIN-RELATED"/>
    <property type="match status" value="1"/>
</dbReference>
<protein>
    <submittedName>
        <fullName evidence="5">Alpha/Beta hydrolase protein</fullName>
    </submittedName>
</protein>
<dbReference type="InterPro" id="IPR051601">
    <property type="entry name" value="Serine_prot/Carboxylest_S33"/>
</dbReference>
<dbReference type="EMBL" id="JAUIQD010000005">
    <property type="protein sequence ID" value="KAK3349009.1"/>
    <property type="molecule type" value="Genomic_DNA"/>
</dbReference>
<evidence type="ECO:0000313" key="5">
    <source>
        <dbReference type="EMBL" id="KAK3349009.1"/>
    </source>
</evidence>
<feature type="domain" description="AB hydrolase-1" evidence="4">
    <location>
        <begin position="127"/>
        <end position="518"/>
    </location>
</feature>
<dbReference type="Gene3D" id="3.40.50.1820">
    <property type="entry name" value="alpha/beta hydrolase"/>
    <property type="match status" value="1"/>
</dbReference>
<proteinExistence type="inferred from homology"/>
<reference evidence="5" key="1">
    <citation type="journal article" date="2023" name="Mol. Phylogenet. Evol.">
        <title>Genome-scale phylogeny and comparative genomics of the fungal order Sordariales.</title>
        <authorList>
            <person name="Hensen N."/>
            <person name="Bonometti L."/>
            <person name="Westerberg I."/>
            <person name="Brannstrom I.O."/>
            <person name="Guillou S."/>
            <person name="Cros-Aarteil S."/>
            <person name="Calhoun S."/>
            <person name="Haridas S."/>
            <person name="Kuo A."/>
            <person name="Mondo S."/>
            <person name="Pangilinan J."/>
            <person name="Riley R."/>
            <person name="LaButti K."/>
            <person name="Andreopoulos B."/>
            <person name="Lipzen A."/>
            <person name="Chen C."/>
            <person name="Yan M."/>
            <person name="Daum C."/>
            <person name="Ng V."/>
            <person name="Clum A."/>
            <person name="Steindorff A."/>
            <person name="Ohm R.A."/>
            <person name="Martin F."/>
            <person name="Silar P."/>
            <person name="Natvig D.O."/>
            <person name="Lalanne C."/>
            <person name="Gautier V."/>
            <person name="Ament-Velasquez S.L."/>
            <person name="Kruys A."/>
            <person name="Hutchinson M.I."/>
            <person name="Powell A.J."/>
            <person name="Barry K."/>
            <person name="Miller A.N."/>
            <person name="Grigoriev I.V."/>
            <person name="Debuchy R."/>
            <person name="Gladieux P."/>
            <person name="Hiltunen Thoren M."/>
            <person name="Johannesson H."/>
        </authorList>
    </citation>
    <scope>NUCLEOTIDE SEQUENCE</scope>
    <source>
        <strain evidence="5">CBS 955.72</strain>
    </source>
</reference>
<keyword evidence="2 5" id="KW-0378">Hydrolase</keyword>
<dbReference type="Pfam" id="PF00561">
    <property type="entry name" value="Abhydrolase_1"/>
    <property type="match status" value="1"/>
</dbReference>
<dbReference type="Proteomes" id="UP001275084">
    <property type="component" value="Unassembled WGS sequence"/>
</dbReference>
<evidence type="ECO:0000256" key="2">
    <source>
        <dbReference type="ARBA" id="ARBA00022801"/>
    </source>
</evidence>
<dbReference type="PANTHER" id="PTHR43248">
    <property type="entry name" value="2-SUCCINYL-6-HYDROXY-2,4-CYCLOHEXADIENE-1-CARBOXYLATE SYNTHASE"/>
    <property type="match status" value="1"/>
</dbReference>
<evidence type="ECO:0000256" key="3">
    <source>
        <dbReference type="SAM" id="MobiDB-lite"/>
    </source>
</evidence>
<dbReference type="SUPFAM" id="SSF53474">
    <property type="entry name" value="alpha/beta-Hydrolases"/>
    <property type="match status" value="1"/>
</dbReference>